<dbReference type="Gene3D" id="3.40.1000.10">
    <property type="entry name" value="Mog1/PsbP, alpha/beta/alpha sandwich"/>
    <property type="match status" value="1"/>
</dbReference>
<dbReference type="PANTHER" id="PTHR31407">
    <property type="match status" value="1"/>
</dbReference>
<evidence type="ECO:0000259" key="2">
    <source>
        <dbReference type="Pfam" id="PF01789"/>
    </source>
</evidence>
<reference evidence="3" key="1">
    <citation type="submission" date="2022-07" db="EMBL/GenBank/DDBJ databases">
        <authorList>
            <person name="Macas J."/>
            <person name="Novak P."/>
            <person name="Neumann P."/>
        </authorList>
    </citation>
    <scope>NUCLEOTIDE SEQUENCE</scope>
</reference>
<dbReference type="GO" id="GO:0005509">
    <property type="term" value="F:calcium ion binding"/>
    <property type="evidence" value="ECO:0007669"/>
    <property type="project" value="InterPro"/>
</dbReference>
<dbReference type="GO" id="GO:0015979">
    <property type="term" value="P:photosynthesis"/>
    <property type="evidence" value="ECO:0007669"/>
    <property type="project" value="InterPro"/>
</dbReference>
<gene>
    <name evidence="3" type="ORF">CEURO_LOCUS18980</name>
</gene>
<name>A0A9P0ZQ42_CUSEU</name>
<dbReference type="PANTHER" id="PTHR31407:SF3">
    <property type="entry name" value="PSBP DOMAIN-CONTAINING PROTEIN 2, CHLOROPLASTIC"/>
    <property type="match status" value="1"/>
</dbReference>
<evidence type="ECO:0000313" key="3">
    <source>
        <dbReference type="EMBL" id="CAH9110837.1"/>
    </source>
</evidence>
<feature type="domain" description="PsbP C-terminal" evidence="2">
    <location>
        <begin position="95"/>
        <end position="249"/>
    </location>
</feature>
<dbReference type="GO" id="GO:0019898">
    <property type="term" value="C:extrinsic component of membrane"/>
    <property type="evidence" value="ECO:0007669"/>
    <property type="project" value="InterPro"/>
</dbReference>
<keyword evidence="4" id="KW-1185">Reference proteome</keyword>
<comment type="subcellular location">
    <subcellularLocation>
        <location evidence="1">Plastid</location>
        <location evidence="1">Chloroplast thylakoid membrane</location>
    </subcellularLocation>
</comment>
<accession>A0A9P0ZQ42</accession>
<dbReference type="Pfam" id="PF01789">
    <property type="entry name" value="PsbP"/>
    <property type="match status" value="1"/>
</dbReference>
<dbReference type="SUPFAM" id="SSF55724">
    <property type="entry name" value="Mog1p/PsbP-like"/>
    <property type="match status" value="1"/>
</dbReference>
<organism evidence="3 4">
    <name type="scientific">Cuscuta europaea</name>
    <name type="common">European dodder</name>
    <dbReference type="NCBI Taxonomy" id="41803"/>
    <lineage>
        <taxon>Eukaryota</taxon>
        <taxon>Viridiplantae</taxon>
        <taxon>Streptophyta</taxon>
        <taxon>Embryophyta</taxon>
        <taxon>Tracheophyta</taxon>
        <taxon>Spermatophyta</taxon>
        <taxon>Magnoliopsida</taxon>
        <taxon>eudicotyledons</taxon>
        <taxon>Gunneridae</taxon>
        <taxon>Pentapetalae</taxon>
        <taxon>asterids</taxon>
        <taxon>lamiids</taxon>
        <taxon>Solanales</taxon>
        <taxon>Convolvulaceae</taxon>
        <taxon>Cuscuteae</taxon>
        <taxon>Cuscuta</taxon>
        <taxon>Cuscuta subgen. Cuscuta</taxon>
    </lineage>
</organism>
<dbReference type="InterPro" id="IPR002683">
    <property type="entry name" value="PsbP_C"/>
</dbReference>
<dbReference type="OrthoDB" id="2020701at2759"/>
<dbReference type="GO" id="GO:0009535">
    <property type="term" value="C:chloroplast thylakoid membrane"/>
    <property type="evidence" value="ECO:0007669"/>
    <property type="project" value="UniProtKB-SubCell"/>
</dbReference>
<dbReference type="InterPro" id="IPR016123">
    <property type="entry name" value="Mog1/PsbP_a/b/a-sand"/>
</dbReference>
<sequence length="253" mass="27718">MSVPGYWRALSGSQFPPLKCRRGRSSLVHRPGLIPSLVSCPSTEETQNTTPVSVKELAPIVLSRRRLLARTILSASLLPSCSEAIEGGGREALELERYTDPKDGFTLLRPSSWIKVDKAGATVLFVEDASKGSNNVGVVVSPVRITSLRQFGSPQFVAQKLIQAELRKESTIEAEVIGVSERSGKGGMEVYEFEYKVDSSRGGMKRVLSAAFISSNKLYLLNISHCDGLENPLGPDKRKLLEEVLHSFNMDQL</sequence>
<protein>
    <recommendedName>
        <fullName evidence="2">PsbP C-terminal domain-containing protein</fullName>
    </recommendedName>
</protein>
<proteinExistence type="predicted"/>
<dbReference type="Proteomes" id="UP001152484">
    <property type="component" value="Unassembled WGS sequence"/>
</dbReference>
<dbReference type="AlphaFoldDB" id="A0A9P0ZQ42"/>
<dbReference type="EMBL" id="CAMAPE010000054">
    <property type="protein sequence ID" value="CAH9110837.1"/>
    <property type="molecule type" value="Genomic_DNA"/>
</dbReference>
<dbReference type="GO" id="GO:0009654">
    <property type="term" value="C:photosystem II oxygen evolving complex"/>
    <property type="evidence" value="ECO:0007669"/>
    <property type="project" value="InterPro"/>
</dbReference>
<comment type="caution">
    <text evidence="3">The sequence shown here is derived from an EMBL/GenBank/DDBJ whole genome shotgun (WGS) entry which is preliminary data.</text>
</comment>
<evidence type="ECO:0000256" key="1">
    <source>
        <dbReference type="ARBA" id="ARBA00004334"/>
    </source>
</evidence>
<evidence type="ECO:0000313" key="4">
    <source>
        <dbReference type="Proteomes" id="UP001152484"/>
    </source>
</evidence>
<dbReference type="NCBIfam" id="NF040946">
    <property type="entry name" value="PSII_PsbP"/>
    <property type="match status" value="1"/>
</dbReference>